<dbReference type="eggNOG" id="COG0353">
    <property type="taxonomic scope" value="Bacteria"/>
</dbReference>
<dbReference type="AlphaFoldDB" id="B6WWA4"/>
<evidence type="ECO:0000256" key="2">
    <source>
        <dbReference type="ARBA" id="ARBA00022763"/>
    </source>
</evidence>
<protein>
    <recommendedName>
        <fullName evidence="7">Recombination protein RecR</fullName>
    </recommendedName>
</protein>
<gene>
    <name evidence="7 9" type="primary">recR</name>
    <name evidence="9" type="ORF">DESPIG_02372</name>
</gene>
<dbReference type="InterPro" id="IPR015967">
    <property type="entry name" value="Rcmb_RecR_Znf"/>
</dbReference>
<dbReference type="PROSITE" id="PS01300">
    <property type="entry name" value="RECR"/>
    <property type="match status" value="1"/>
</dbReference>
<dbReference type="Pfam" id="PF21175">
    <property type="entry name" value="RecR_C"/>
    <property type="match status" value="1"/>
</dbReference>
<feature type="domain" description="Toprim" evidence="8">
    <location>
        <begin position="82"/>
        <end position="181"/>
    </location>
</feature>
<dbReference type="GO" id="GO:0003677">
    <property type="term" value="F:DNA binding"/>
    <property type="evidence" value="ECO:0007669"/>
    <property type="project" value="UniProtKB-UniRule"/>
</dbReference>
<keyword evidence="6 7" id="KW-0234">DNA repair</keyword>
<sequence length="204" mass="22993">MHSQIPEPLRALVEQLARLPGLGPKSAMRVAMTLLKWPEAETRRLGKGIHDLRDNLHLCSRCGGLSATDPCDICKDENRSRDTLCLVNEWDSMLTLDEGGFYHGQYMILGGLLAPLANMDSDSLDLDLDRLISRLEEGEIRELILALGATIDAENTASFIRNLVRKRFPHIRVSRLAQGIPLGAEVKYMDRETLRQSLQYRQDI</sequence>
<dbReference type="InterPro" id="IPR023627">
    <property type="entry name" value="Rcmb_RecR"/>
</dbReference>
<evidence type="ECO:0000256" key="4">
    <source>
        <dbReference type="ARBA" id="ARBA00022833"/>
    </source>
</evidence>
<dbReference type="STRING" id="901.DESPIGER_2262"/>
<dbReference type="EMBL" id="ABXU01000069">
    <property type="protein sequence ID" value="EEB32762.1"/>
    <property type="molecule type" value="Genomic_DNA"/>
</dbReference>
<dbReference type="SUPFAM" id="SSF111304">
    <property type="entry name" value="Recombination protein RecR"/>
    <property type="match status" value="1"/>
</dbReference>
<keyword evidence="2 7" id="KW-0227">DNA damage</keyword>
<dbReference type="NCBIfam" id="TIGR00615">
    <property type="entry name" value="recR"/>
    <property type="match status" value="1"/>
</dbReference>
<dbReference type="GO" id="GO:0006281">
    <property type="term" value="P:DNA repair"/>
    <property type="evidence" value="ECO:0007669"/>
    <property type="project" value="UniProtKB-UniRule"/>
</dbReference>
<feature type="zinc finger region" description="C4-type" evidence="7">
    <location>
        <begin position="59"/>
        <end position="74"/>
    </location>
</feature>
<reference evidence="9 10" key="2">
    <citation type="submission" date="2008-10" db="EMBL/GenBank/DDBJ databases">
        <authorList>
            <person name="Fulton L."/>
            <person name="Clifton S."/>
            <person name="Fulton B."/>
            <person name="Xu J."/>
            <person name="Minx P."/>
            <person name="Pepin K.H."/>
            <person name="Johnson M."/>
            <person name="Bhonagiri V."/>
            <person name="Nash W.E."/>
            <person name="Mardis E.R."/>
            <person name="Wilson R.K."/>
        </authorList>
    </citation>
    <scope>NUCLEOTIDE SEQUENCE [LARGE SCALE GENOMIC DNA]</scope>
    <source>
        <strain evidence="9 10">ATCC 29098</strain>
    </source>
</reference>
<evidence type="ECO:0000256" key="6">
    <source>
        <dbReference type="ARBA" id="ARBA00023204"/>
    </source>
</evidence>
<dbReference type="PANTHER" id="PTHR30446:SF0">
    <property type="entry name" value="RECOMBINATION PROTEIN RECR"/>
    <property type="match status" value="1"/>
</dbReference>
<keyword evidence="1 7" id="KW-0479">Metal-binding</keyword>
<organism evidence="9 10">
    <name type="scientific">Desulfovibrio piger ATCC 29098</name>
    <dbReference type="NCBI Taxonomy" id="411464"/>
    <lineage>
        <taxon>Bacteria</taxon>
        <taxon>Pseudomonadati</taxon>
        <taxon>Thermodesulfobacteriota</taxon>
        <taxon>Desulfovibrionia</taxon>
        <taxon>Desulfovibrionales</taxon>
        <taxon>Desulfovibrionaceae</taxon>
        <taxon>Desulfovibrio</taxon>
    </lineage>
</organism>
<dbReference type="GO" id="GO:0006310">
    <property type="term" value="P:DNA recombination"/>
    <property type="evidence" value="ECO:0007669"/>
    <property type="project" value="UniProtKB-UniRule"/>
</dbReference>
<dbReference type="Gene3D" id="3.30.60.80">
    <property type="match status" value="1"/>
</dbReference>
<evidence type="ECO:0000256" key="3">
    <source>
        <dbReference type="ARBA" id="ARBA00022771"/>
    </source>
</evidence>
<evidence type="ECO:0000259" key="8">
    <source>
        <dbReference type="PROSITE" id="PS50880"/>
    </source>
</evidence>
<evidence type="ECO:0000256" key="1">
    <source>
        <dbReference type="ARBA" id="ARBA00022723"/>
    </source>
</evidence>
<evidence type="ECO:0000313" key="9">
    <source>
        <dbReference type="EMBL" id="EEB32762.1"/>
    </source>
</evidence>
<dbReference type="Pfam" id="PF13662">
    <property type="entry name" value="Toprim_4"/>
    <property type="match status" value="1"/>
</dbReference>
<dbReference type="HAMAP" id="MF_00017">
    <property type="entry name" value="RecR"/>
    <property type="match status" value="1"/>
</dbReference>
<dbReference type="PANTHER" id="PTHR30446">
    <property type="entry name" value="RECOMBINATION PROTEIN RECR"/>
    <property type="match status" value="1"/>
</dbReference>
<dbReference type="InterPro" id="IPR006171">
    <property type="entry name" value="TOPRIM_dom"/>
</dbReference>
<keyword evidence="3 7" id="KW-0863">Zinc-finger</keyword>
<dbReference type="Gene3D" id="1.10.8.420">
    <property type="entry name" value="RecR Domain 1"/>
    <property type="match status" value="1"/>
</dbReference>
<dbReference type="Pfam" id="PF02132">
    <property type="entry name" value="RecR_ZnF"/>
    <property type="match status" value="1"/>
</dbReference>
<keyword evidence="5 7" id="KW-0233">DNA recombination</keyword>
<dbReference type="Pfam" id="PF21176">
    <property type="entry name" value="RecR_HhH"/>
    <property type="match status" value="1"/>
</dbReference>
<dbReference type="PROSITE" id="PS50880">
    <property type="entry name" value="TOPRIM"/>
    <property type="match status" value="1"/>
</dbReference>
<reference evidence="9 10" key="1">
    <citation type="submission" date="2008-10" db="EMBL/GenBank/DDBJ databases">
        <title>Draft genome sequence of Desulvovibrio piger (ATCC 29098).</title>
        <authorList>
            <person name="Sudarsanam P."/>
            <person name="Ley R."/>
            <person name="Guruge J."/>
            <person name="Turnbaugh P.J."/>
            <person name="Mahowald M."/>
            <person name="Liep D."/>
            <person name="Gordon J."/>
        </authorList>
    </citation>
    <scope>NUCLEOTIDE SEQUENCE [LARGE SCALE GENOMIC DNA]</scope>
    <source>
        <strain evidence="9 10">ATCC 29098</strain>
    </source>
</reference>
<dbReference type="Proteomes" id="UP000003676">
    <property type="component" value="Unassembled WGS sequence"/>
</dbReference>
<comment type="similarity">
    <text evidence="7">Belongs to the RecR family.</text>
</comment>
<dbReference type="InterPro" id="IPR000093">
    <property type="entry name" value="DNA_Rcmb_RecR"/>
</dbReference>
<dbReference type="Gene3D" id="3.40.1360.10">
    <property type="match status" value="1"/>
</dbReference>
<evidence type="ECO:0000256" key="5">
    <source>
        <dbReference type="ARBA" id="ARBA00023172"/>
    </source>
</evidence>
<dbReference type="RefSeq" id="WP_006007935.1">
    <property type="nucleotide sequence ID" value="NZ_DS996359.1"/>
</dbReference>
<accession>B6WWA4</accession>
<evidence type="ECO:0000256" key="7">
    <source>
        <dbReference type="HAMAP-Rule" id="MF_00017"/>
    </source>
</evidence>
<comment type="function">
    <text evidence="7">May play a role in DNA repair. It seems to be involved in an RecBC-independent recombinational process of DNA repair. It may act with RecF and RecO.</text>
</comment>
<comment type="caution">
    <text evidence="9">The sequence shown here is derived from an EMBL/GenBank/DDBJ whole genome shotgun (WGS) entry which is preliminary data.</text>
</comment>
<keyword evidence="4 7" id="KW-0862">Zinc</keyword>
<evidence type="ECO:0000313" key="10">
    <source>
        <dbReference type="Proteomes" id="UP000003676"/>
    </source>
</evidence>
<dbReference type="OrthoDB" id="9802672at2"/>
<dbReference type="HOGENOM" id="CLU_060739_1_1_7"/>
<proteinExistence type="inferred from homology"/>
<name>B6WWA4_9BACT</name>
<dbReference type="GO" id="GO:0008270">
    <property type="term" value="F:zinc ion binding"/>
    <property type="evidence" value="ECO:0007669"/>
    <property type="project" value="UniProtKB-KW"/>
</dbReference>